<accession>A0ABT6RHD9</accession>
<dbReference type="SUPFAM" id="SSF55874">
    <property type="entry name" value="ATPase domain of HSP90 chaperone/DNA topoisomerase II/histidine kinase"/>
    <property type="match status" value="1"/>
</dbReference>
<dbReference type="Gene3D" id="2.130.10.10">
    <property type="entry name" value="YVTN repeat-like/Quinoprotein amine dehydrogenase"/>
    <property type="match status" value="4"/>
</dbReference>
<dbReference type="Gene3D" id="3.30.565.10">
    <property type="entry name" value="Histidine kinase-like ATPase, C-terminal domain"/>
    <property type="match status" value="1"/>
</dbReference>
<reference evidence="12 13" key="1">
    <citation type="submission" date="2023-05" db="EMBL/GenBank/DDBJ databases">
        <title>Genome sequence of Pinibacter sp. MAH-24.</title>
        <authorList>
            <person name="Huq M.A."/>
        </authorList>
    </citation>
    <scope>NUCLEOTIDE SEQUENCE [LARGE SCALE GENOMIC DNA]</scope>
    <source>
        <strain evidence="12 13">MAH-24</strain>
    </source>
</reference>
<dbReference type="CDD" id="cd00146">
    <property type="entry name" value="PKD"/>
    <property type="match status" value="1"/>
</dbReference>
<evidence type="ECO:0000256" key="3">
    <source>
        <dbReference type="ARBA" id="ARBA00022553"/>
    </source>
</evidence>
<evidence type="ECO:0000256" key="4">
    <source>
        <dbReference type="ARBA" id="ARBA00023015"/>
    </source>
</evidence>
<dbReference type="InterPro" id="IPR013783">
    <property type="entry name" value="Ig-like_fold"/>
</dbReference>
<proteinExistence type="predicted"/>
<dbReference type="PANTHER" id="PTHR43547">
    <property type="entry name" value="TWO-COMPONENT HISTIDINE KINASE"/>
    <property type="match status" value="1"/>
</dbReference>
<dbReference type="InterPro" id="IPR015943">
    <property type="entry name" value="WD40/YVTN_repeat-like_dom_sf"/>
</dbReference>
<dbReference type="Gene3D" id="1.10.10.60">
    <property type="entry name" value="Homeodomain-like"/>
    <property type="match status" value="1"/>
</dbReference>
<evidence type="ECO:0000256" key="1">
    <source>
        <dbReference type="ARBA" id="ARBA00000085"/>
    </source>
</evidence>
<feature type="domain" description="Response regulatory" evidence="11">
    <location>
        <begin position="1139"/>
        <end position="1254"/>
    </location>
</feature>
<evidence type="ECO:0000259" key="8">
    <source>
        <dbReference type="PROSITE" id="PS01124"/>
    </source>
</evidence>
<keyword evidence="13" id="KW-1185">Reference proteome</keyword>
<evidence type="ECO:0000259" key="10">
    <source>
        <dbReference type="PROSITE" id="PS50109"/>
    </source>
</evidence>
<dbReference type="InterPro" id="IPR036890">
    <property type="entry name" value="HATPase_C_sf"/>
</dbReference>
<evidence type="ECO:0000256" key="6">
    <source>
        <dbReference type="ARBA" id="ARBA00023163"/>
    </source>
</evidence>
<dbReference type="InterPro" id="IPR011123">
    <property type="entry name" value="Y_Y_Y"/>
</dbReference>
<dbReference type="SMART" id="SM00342">
    <property type="entry name" value="HTH_ARAC"/>
    <property type="match status" value="1"/>
</dbReference>
<name>A0ABT6RHD9_9BACT</name>
<dbReference type="InterPro" id="IPR003594">
    <property type="entry name" value="HATPase_dom"/>
</dbReference>
<evidence type="ECO:0000256" key="7">
    <source>
        <dbReference type="PROSITE-ProRule" id="PRU00169"/>
    </source>
</evidence>
<comment type="catalytic activity">
    <reaction evidence="1">
        <text>ATP + protein L-histidine = ADP + protein N-phospho-L-histidine.</text>
        <dbReference type="EC" id="2.7.13.3"/>
    </reaction>
</comment>
<dbReference type="PROSITE" id="PS01124">
    <property type="entry name" value="HTH_ARAC_FAMILY_2"/>
    <property type="match status" value="1"/>
</dbReference>
<gene>
    <name evidence="12" type="ORF">QJ048_18685</name>
</gene>
<dbReference type="InterPro" id="IPR018062">
    <property type="entry name" value="HTH_AraC-typ_CS"/>
</dbReference>
<evidence type="ECO:0000259" key="9">
    <source>
        <dbReference type="PROSITE" id="PS50093"/>
    </source>
</evidence>
<dbReference type="InterPro" id="IPR036097">
    <property type="entry name" value="HisK_dim/P_sf"/>
</dbReference>
<evidence type="ECO:0000313" key="13">
    <source>
        <dbReference type="Proteomes" id="UP001226434"/>
    </source>
</evidence>
<dbReference type="EC" id="2.7.13.3" evidence="2"/>
<dbReference type="CDD" id="cd17574">
    <property type="entry name" value="REC_OmpR"/>
    <property type="match status" value="1"/>
</dbReference>
<feature type="domain" description="HTH araC/xylS-type" evidence="8">
    <location>
        <begin position="1286"/>
        <end position="1385"/>
    </location>
</feature>
<organism evidence="12 13">
    <name type="scientific">Pinibacter soli</name>
    <dbReference type="NCBI Taxonomy" id="3044211"/>
    <lineage>
        <taxon>Bacteria</taxon>
        <taxon>Pseudomonadati</taxon>
        <taxon>Bacteroidota</taxon>
        <taxon>Chitinophagia</taxon>
        <taxon>Chitinophagales</taxon>
        <taxon>Chitinophagaceae</taxon>
        <taxon>Pinibacter</taxon>
    </lineage>
</organism>
<dbReference type="InterPro" id="IPR018060">
    <property type="entry name" value="HTH_AraC"/>
</dbReference>
<feature type="domain" description="Histidine kinase" evidence="10">
    <location>
        <begin position="864"/>
        <end position="1086"/>
    </location>
</feature>
<dbReference type="PRINTS" id="PR00344">
    <property type="entry name" value="BCTRLSENSOR"/>
</dbReference>
<dbReference type="Proteomes" id="UP001226434">
    <property type="component" value="Unassembled WGS sequence"/>
</dbReference>
<dbReference type="InterPro" id="IPR003661">
    <property type="entry name" value="HisK_dim/P_dom"/>
</dbReference>
<dbReference type="Pfam" id="PF00072">
    <property type="entry name" value="Response_reg"/>
    <property type="match status" value="1"/>
</dbReference>
<dbReference type="InterPro" id="IPR005467">
    <property type="entry name" value="His_kinase_dom"/>
</dbReference>
<dbReference type="Gene3D" id="1.10.287.130">
    <property type="match status" value="1"/>
</dbReference>
<evidence type="ECO:0000313" key="12">
    <source>
        <dbReference type="EMBL" id="MDI3321831.1"/>
    </source>
</evidence>
<dbReference type="PROSITE" id="PS00041">
    <property type="entry name" value="HTH_ARAC_FAMILY_1"/>
    <property type="match status" value="1"/>
</dbReference>
<dbReference type="Pfam" id="PF07495">
    <property type="entry name" value="Y_Y_Y"/>
    <property type="match status" value="1"/>
</dbReference>
<dbReference type="SMART" id="SM00388">
    <property type="entry name" value="HisKA"/>
    <property type="match status" value="1"/>
</dbReference>
<dbReference type="PROSITE" id="PS50109">
    <property type="entry name" value="HIS_KIN"/>
    <property type="match status" value="1"/>
</dbReference>
<dbReference type="Pfam" id="PF02518">
    <property type="entry name" value="HATPase_c"/>
    <property type="match status" value="1"/>
</dbReference>
<comment type="caution">
    <text evidence="12">The sequence shown here is derived from an EMBL/GenBank/DDBJ whole genome shotgun (WGS) entry which is preliminary data.</text>
</comment>
<feature type="domain" description="PKD" evidence="9">
    <location>
        <begin position="757"/>
        <end position="789"/>
    </location>
</feature>
<dbReference type="Pfam" id="PF07494">
    <property type="entry name" value="Reg_prop"/>
    <property type="match status" value="6"/>
</dbReference>
<dbReference type="RefSeq" id="WP_282335938.1">
    <property type="nucleotide sequence ID" value="NZ_JASBRG010000007.1"/>
</dbReference>
<dbReference type="SUPFAM" id="SSF52172">
    <property type="entry name" value="CheY-like"/>
    <property type="match status" value="1"/>
</dbReference>
<dbReference type="SUPFAM" id="SSF63829">
    <property type="entry name" value="Calcium-dependent phosphotriesterase"/>
    <property type="match status" value="3"/>
</dbReference>
<evidence type="ECO:0000259" key="11">
    <source>
        <dbReference type="PROSITE" id="PS50110"/>
    </source>
</evidence>
<dbReference type="Pfam" id="PF12833">
    <property type="entry name" value="HTH_18"/>
    <property type="match status" value="1"/>
</dbReference>
<dbReference type="CDD" id="cd16922">
    <property type="entry name" value="HATPase_EvgS-ArcB-TorS-like"/>
    <property type="match status" value="1"/>
</dbReference>
<dbReference type="PROSITE" id="PS50110">
    <property type="entry name" value="RESPONSE_REGULATORY"/>
    <property type="match status" value="1"/>
</dbReference>
<dbReference type="Gene3D" id="2.60.40.10">
    <property type="entry name" value="Immunoglobulins"/>
    <property type="match status" value="1"/>
</dbReference>
<protein>
    <recommendedName>
        <fullName evidence="2">histidine kinase</fullName>
        <ecNumber evidence="2">2.7.13.3</ecNumber>
    </recommendedName>
</protein>
<dbReference type="InterPro" id="IPR000601">
    <property type="entry name" value="PKD_dom"/>
</dbReference>
<evidence type="ECO:0000256" key="5">
    <source>
        <dbReference type="ARBA" id="ARBA00023125"/>
    </source>
</evidence>
<dbReference type="SUPFAM" id="SSF47384">
    <property type="entry name" value="Homodimeric domain of signal transducing histidine kinase"/>
    <property type="match status" value="1"/>
</dbReference>
<dbReference type="CDD" id="cd00082">
    <property type="entry name" value="HisKA"/>
    <property type="match status" value="1"/>
</dbReference>
<dbReference type="Gene3D" id="3.40.50.2300">
    <property type="match status" value="1"/>
</dbReference>
<dbReference type="EMBL" id="JASBRG010000007">
    <property type="protein sequence ID" value="MDI3321831.1"/>
    <property type="molecule type" value="Genomic_DNA"/>
</dbReference>
<keyword evidence="5" id="KW-0238">DNA-binding</keyword>
<keyword evidence="4" id="KW-0805">Transcription regulation</keyword>
<keyword evidence="3 7" id="KW-0597">Phosphoprotein</keyword>
<dbReference type="InterPro" id="IPR001789">
    <property type="entry name" value="Sig_transdc_resp-reg_receiver"/>
</dbReference>
<sequence length="1391" mass="158603">MRCLSVILLLQILVCCDLLSQGTQYRFSRIDIRNGLSNNQINSILRDDKGFMWFGTSSGLNRYDGYKFKVFKHIIGDSTSIENDIISKIWEGPDNKLWVQARDHINFYDRETESFSRDEKMYFAKIGIPDSAIDDIKKDTKGYYWFVHTTAGLFRYDTKTGKSNHFLHFNNDETTICDNNVTAFAQNSQGDFWVIHGNGIMEKMDGKTNKVVYRNALLRSYFSGNSDFQIFIDAQDELWCYVTTVSNGVFHFNPSQNKLTHISKESSPQLNNNIVNGVTQDGDGLIWICTDHGGVNIYDKKNNSIRYLLNNEDDDKTISQNAITTVYRDNSGIVWAGTYKQGVSYYRENIIKFPLYRHQPSNPASLTYDDVNRFVEDAKGNIWIGTNGGGLIYFNRQTNQFARYTHINSNTNSIGNDVIVSLWIDHEQKLWIGSYYGGLDCYDGKNFIHYKHNEANPASISDDRIWEIFEDSKQRLWIGTLGNGIDLFDRNTKTFSHHRKADGSLQTNYIAAITEDRTGNIWFGTDAGIDVLDNKTSKFIHLSHNDNGTSLSNNFVMTILQDSRGMIWAGTSEGITIYNTDHKVVKILRVSDGLADNNILNILEDNNHNVWISTRNGISKISISGNSAKEYVYRFQNFDEQDGLQGREFNENAALKTRIGELMFGGANGFNLFDPSNIQTNKSVPAIAFTDFLLFNKTIGVGEKVGKHVVLDKSISETNQIVLKNNENVFSVEFAALSYSNTEKSQYMYMLEGFDKEWTLTDGKNRKATYTNLSPGTYTLKVKASNDDGIWNEKGITMTIKVLPPFWKTPLAYLLYLLIIAGALYFARYRILQRARTKFALEQERHQAQRLHELDMLKIKFLTNVSHEFRTPLSLILTPLERMLKFGNDDEKKQLQLIYRNARRLMNLVNQLLDFRKMEVKELKLQTRQGDIIQFTKDIAQSFTDLADKKNIKFSVAANIEHFITFFDHDKIERILFNLLSNAFKFTPENKTVSVSVVLKTIHADNATHLLTVKVTDTGIGMEHDKQEKIFDRFFQNEIPGTLINQGSGIGLAITKEFVKLHNGSISVHSVLGEGSTFEVALPLKEAVHVPINIEENIIDEVVAVNGNNKHIETEQQIIPAEIENGEGVKEHSFSKKPIVLLVEDNDDFRFYLKDNLREQFNILEAENGKVGWQKALASHPELVVSDISMPVMDGIELCKKLKADKRTAHIPVILLTALMGEDQQLRGLETGANDYMTKPFNFEILQSRIKNLLSLQTKMRKTYQKQMEVKPTDVEISSPDEKFLAQALEVVEKNISNPDFSVEDLSKAMFMSRVALYKKLLSLSGKSPIDFIRDIRLKRAAQLLEKSKMTVSEIAYEVGFNDPKYFAKYFKKEFGVTPSAYAKTNTSQAE</sequence>
<dbReference type="InterPro" id="IPR011006">
    <property type="entry name" value="CheY-like_superfamily"/>
</dbReference>
<dbReference type="Pfam" id="PF00512">
    <property type="entry name" value="HisKA"/>
    <property type="match status" value="1"/>
</dbReference>
<dbReference type="InterPro" id="IPR004358">
    <property type="entry name" value="Sig_transdc_His_kin-like_C"/>
</dbReference>
<dbReference type="InterPro" id="IPR009057">
    <property type="entry name" value="Homeodomain-like_sf"/>
</dbReference>
<dbReference type="SMART" id="SM00387">
    <property type="entry name" value="HATPase_c"/>
    <property type="match status" value="1"/>
</dbReference>
<dbReference type="SMART" id="SM00448">
    <property type="entry name" value="REC"/>
    <property type="match status" value="1"/>
</dbReference>
<keyword evidence="6" id="KW-0804">Transcription</keyword>
<dbReference type="PANTHER" id="PTHR43547:SF2">
    <property type="entry name" value="HYBRID SIGNAL TRANSDUCTION HISTIDINE KINASE C"/>
    <property type="match status" value="1"/>
</dbReference>
<feature type="modified residue" description="4-aspartylphosphate" evidence="7">
    <location>
        <position position="1187"/>
    </location>
</feature>
<dbReference type="SUPFAM" id="SSF46689">
    <property type="entry name" value="Homeodomain-like"/>
    <property type="match status" value="1"/>
</dbReference>
<dbReference type="PROSITE" id="PS50093">
    <property type="entry name" value="PKD"/>
    <property type="match status" value="1"/>
</dbReference>
<evidence type="ECO:0000256" key="2">
    <source>
        <dbReference type="ARBA" id="ARBA00012438"/>
    </source>
</evidence>
<dbReference type="InterPro" id="IPR011110">
    <property type="entry name" value="Reg_prop"/>
</dbReference>